<dbReference type="Proteomes" id="UP000248798">
    <property type="component" value="Unassembled WGS sequence"/>
</dbReference>
<evidence type="ECO:0000313" key="1">
    <source>
        <dbReference type="EMBL" id="RAM03455.1"/>
    </source>
</evidence>
<protein>
    <submittedName>
        <fullName evidence="1">Uncharacterized protein</fullName>
    </submittedName>
</protein>
<dbReference type="AlphaFoldDB" id="A0A328FKI9"/>
<name>A0A328FKI9_9BACT</name>
<sequence>MLLRSEAEGKSGPALKFRVKFRGHDIVSNKKLYCPQNFKNFYFLKPHTAELFQVRLTDSFGKIICFV</sequence>
<comment type="caution">
    <text evidence="1">The sequence shown here is derived from an EMBL/GenBank/DDBJ whole genome shotgun (WGS) entry which is preliminary data.</text>
</comment>
<organism evidence="1 2">
    <name type="scientific">Desulfobacter hydrogenophilus</name>
    <dbReference type="NCBI Taxonomy" id="2291"/>
    <lineage>
        <taxon>Bacteria</taxon>
        <taxon>Pseudomonadati</taxon>
        <taxon>Thermodesulfobacteriota</taxon>
        <taxon>Desulfobacteria</taxon>
        <taxon>Desulfobacterales</taxon>
        <taxon>Desulfobacteraceae</taxon>
        <taxon>Desulfobacter</taxon>
    </lineage>
</organism>
<evidence type="ECO:0000313" key="2">
    <source>
        <dbReference type="Proteomes" id="UP000248798"/>
    </source>
</evidence>
<dbReference type="EMBL" id="QLNI01000004">
    <property type="protein sequence ID" value="RAM03455.1"/>
    <property type="molecule type" value="Genomic_DNA"/>
</dbReference>
<accession>A0A328FKI9</accession>
<reference evidence="1 2" key="1">
    <citation type="submission" date="2018-06" db="EMBL/GenBank/DDBJ databases">
        <title>Complete Genome Sequence of Desulfobacter hydrogenophilus (DSM3380).</title>
        <authorList>
            <person name="Marietou A."/>
            <person name="Schreiber L."/>
            <person name="Marshall I."/>
            <person name="Jorgensen B."/>
        </authorList>
    </citation>
    <scope>NUCLEOTIDE SEQUENCE [LARGE SCALE GENOMIC DNA]</scope>
    <source>
        <strain evidence="1 2">DSM 3380</strain>
    </source>
</reference>
<gene>
    <name evidence="1" type="ORF">DO021_02770</name>
</gene>
<proteinExistence type="predicted"/>